<dbReference type="InterPro" id="IPR001063">
    <property type="entry name" value="Ribosomal_uL22"/>
</dbReference>
<dbReference type="InterPro" id="IPR047867">
    <property type="entry name" value="Ribosomal_uL22_bac/org-type"/>
</dbReference>
<dbReference type="STRING" id="1230905.A0A1G4KDG4"/>
<dbReference type="PANTHER" id="PTHR13501:SF8">
    <property type="entry name" value="LARGE RIBOSOMAL SUBUNIT PROTEIN UL22M"/>
    <property type="match status" value="1"/>
</dbReference>
<keyword evidence="2 4" id="KW-0689">Ribosomal protein</keyword>
<dbReference type="PANTHER" id="PTHR13501">
    <property type="entry name" value="CHLOROPLAST 50S RIBOSOMAL PROTEIN L22-RELATED"/>
    <property type="match status" value="1"/>
</dbReference>
<evidence type="ECO:0000256" key="3">
    <source>
        <dbReference type="ARBA" id="ARBA00023274"/>
    </source>
</evidence>
<comment type="similarity">
    <text evidence="1 4">Belongs to the universal ribosomal protein uL22 family.</text>
</comment>
<protein>
    <submittedName>
        <fullName evidence="5">LAMI_0H00474g1_1</fullName>
    </submittedName>
</protein>
<evidence type="ECO:0000256" key="4">
    <source>
        <dbReference type="RuleBase" id="RU004005"/>
    </source>
</evidence>
<organism evidence="5 6">
    <name type="scientific">Lachancea mirantina</name>
    <dbReference type="NCBI Taxonomy" id="1230905"/>
    <lineage>
        <taxon>Eukaryota</taxon>
        <taxon>Fungi</taxon>
        <taxon>Dikarya</taxon>
        <taxon>Ascomycota</taxon>
        <taxon>Saccharomycotina</taxon>
        <taxon>Saccharomycetes</taxon>
        <taxon>Saccharomycetales</taxon>
        <taxon>Saccharomycetaceae</taxon>
        <taxon>Lachancea</taxon>
    </lineage>
</organism>
<dbReference type="OrthoDB" id="416470at2759"/>
<dbReference type="GO" id="GO:0006412">
    <property type="term" value="P:translation"/>
    <property type="evidence" value="ECO:0007669"/>
    <property type="project" value="InterPro"/>
</dbReference>
<dbReference type="Gene3D" id="3.90.470.10">
    <property type="entry name" value="Ribosomal protein L22/L17"/>
    <property type="match status" value="1"/>
</dbReference>
<evidence type="ECO:0000256" key="1">
    <source>
        <dbReference type="ARBA" id="ARBA00009451"/>
    </source>
</evidence>
<keyword evidence="3 4" id="KW-0687">Ribonucleoprotein</keyword>
<dbReference type="Pfam" id="PF00237">
    <property type="entry name" value="Ribosomal_L22"/>
    <property type="match status" value="1"/>
</dbReference>
<name>A0A1G4KDG4_9SACH</name>
<dbReference type="SUPFAM" id="SSF54843">
    <property type="entry name" value="Ribosomal protein L22"/>
    <property type="match status" value="1"/>
</dbReference>
<evidence type="ECO:0000313" key="6">
    <source>
        <dbReference type="Proteomes" id="UP000191024"/>
    </source>
</evidence>
<dbReference type="GO" id="GO:0003735">
    <property type="term" value="F:structural constituent of ribosome"/>
    <property type="evidence" value="ECO:0007669"/>
    <property type="project" value="InterPro"/>
</dbReference>
<reference evidence="6" key="1">
    <citation type="submission" date="2016-03" db="EMBL/GenBank/DDBJ databases">
        <authorList>
            <person name="Devillers H."/>
        </authorList>
    </citation>
    <scope>NUCLEOTIDE SEQUENCE [LARGE SCALE GENOMIC DNA]</scope>
</reference>
<dbReference type="Proteomes" id="UP000191024">
    <property type="component" value="Chromosome H"/>
</dbReference>
<evidence type="ECO:0000313" key="5">
    <source>
        <dbReference type="EMBL" id="SCV02552.1"/>
    </source>
</evidence>
<gene>
    <name evidence="5" type="ORF">LAMI_0H00474G</name>
</gene>
<dbReference type="AlphaFoldDB" id="A0A1G4KDG4"/>
<accession>A0A1G4KDG4</accession>
<dbReference type="GO" id="GO:0005762">
    <property type="term" value="C:mitochondrial large ribosomal subunit"/>
    <property type="evidence" value="ECO:0007669"/>
    <property type="project" value="TreeGrafter"/>
</dbReference>
<dbReference type="InterPro" id="IPR036394">
    <property type="entry name" value="Ribosomal_uL22_sf"/>
</dbReference>
<dbReference type="EMBL" id="LT598468">
    <property type="protein sequence ID" value="SCV02552.1"/>
    <property type="molecule type" value="Genomic_DNA"/>
</dbReference>
<sequence length="302" mass="34041">MLQPTFQCFKRAALSPCTIRTIHTSRMVLNSSQNSSLFGSITQSPQENVDDPNQISNRLTAASERSGMTDKDAKATVTVDNDNLLQKYIAKKQSALPASKYLLSPLKRRIYEENCKLNGGFYNRDSVVSLKNEHGSSSKYKLRLSHEEIDLLEPSVYVKSYRIKSSMKKATQLLRLLNGLDAKTALSQCHFSTKKISRDVGALLTRGLEDAEKLGLDPNDLYIGQIWTGSDGNWQKRVDIKARGRNGVITHPYVHVRCILKTKSITKRRLAFEKQVRQGRSKPWVPLADKPVRGIMGGVYKW</sequence>
<proteinExistence type="inferred from homology"/>
<keyword evidence="6" id="KW-1185">Reference proteome</keyword>
<dbReference type="FunFam" id="3.90.470.10:FF:000022">
    <property type="entry name" value="Mitochondrial ribosomal protein"/>
    <property type="match status" value="1"/>
</dbReference>
<evidence type="ECO:0000256" key="2">
    <source>
        <dbReference type="ARBA" id="ARBA00022980"/>
    </source>
</evidence>